<reference evidence="10 11" key="1">
    <citation type="submission" date="2022-12" db="EMBL/GenBank/DDBJ databases">
        <authorList>
            <person name="Mo P."/>
        </authorList>
    </citation>
    <scope>NUCLEOTIDE SEQUENCE [LARGE SCALE GENOMIC DNA]</scope>
    <source>
        <strain evidence="10 11">HUAS 2-6</strain>
    </source>
</reference>
<evidence type="ECO:0000256" key="8">
    <source>
        <dbReference type="SAM" id="MobiDB-lite"/>
    </source>
</evidence>
<dbReference type="CDD" id="cd06261">
    <property type="entry name" value="TM_PBP2"/>
    <property type="match status" value="1"/>
</dbReference>
<evidence type="ECO:0000313" key="11">
    <source>
        <dbReference type="Proteomes" id="UP001212326"/>
    </source>
</evidence>
<dbReference type="InterPro" id="IPR035906">
    <property type="entry name" value="MetI-like_sf"/>
</dbReference>
<sequence length="304" mass="33463">MAVTEAPTERPSARGVRRITRPDAASRGRGGQRFLLVGLTLASAYSLFPLWWLLVSATKNRTALYQSNGLWFSGWHLWDNLREVFTYQDGIFLRWTANSLLYAGVGSLGGTVVALAAGYGLARFDFPGRNVIFACVVGSFLIPIALLTLPLYLLFSSIGLVDTPWAMLIPCLINPFSVYLAKVYTEATIPYELLEAARLDGAGEVRIFVSIVLRMMTTGGATVFLLAFVNTWNAFFLPLTVLRGKENWTLNIGLYNWSGTRMESGVDLTGLVLTGALLSIVPMAVMMVAMRRYWRTGVTLGALK</sequence>
<evidence type="ECO:0000256" key="5">
    <source>
        <dbReference type="ARBA" id="ARBA00022989"/>
    </source>
</evidence>
<keyword evidence="5 7" id="KW-1133">Transmembrane helix</keyword>
<feature type="transmembrane region" description="Helical" evidence="7">
    <location>
        <begin position="205"/>
        <end position="229"/>
    </location>
</feature>
<feature type="region of interest" description="Disordered" evidence="8">
    <location>
        <begin position="1"/>
        <end position="28"/>
    </location>
</feature>
<comment type="subcellular location">
    <subcellularLocation>
        <location evidence="1 7">Cell membrane</location>
        <topology evidence="1 7">Multi-pass membrane protein</topology>
    </subcellularLocation>
</comment>
<protein>
    <submittedName>
        <fullName evidence="10">Carbohydrate ABC transporter permease</fullName>
    </submittedName>
</protein>
<feature type="transmembrane region" description="Helical" evidence="7">
    <location>
        <begin position="165"/>
        <end position="184"/>
    </location>
</feature>
<dbReference type="InterPro" id="IPR000515">
    <property type="entry name" value="MetI-like"/>
</dbReference>
<feature type="transmembrane region" description="Helical" evidence="7">
    <location>
        <begin position="34"/>
        <end position="54"/>
    </location>
</feature>
<feature type="transmembrane region" description="Helical" evidence="7">
    <location>
        <begin position="268"/>
        <end position="289"/>
    </location>
</feature>
<dbReference type="PANTHER" id="PTHR43744">
    <property type="entry name" value="ABC TRANSPORTER PERMEASE PROTEIN MG189-RELATED-RELATED"/>
    <property type="match status" value="1"/>
</dbReference>
<keyword evidence="11" id="KW-1185">Reference proteome</keyword>
<feature type="transmembrane region" description="Helical" evidence="7">
    <location>
        <begin position="131"/>
        <end position="153"/>
    </location>
</feature>
<evidence type="ECO:0000256" key="7">
    <source>
        <dbReference type="RuleBase" id="RU363032"/>
    </source>
</evidence>
<evidence type="ECO:0000256" key="3">
    <source>
        <dbReference type="ARBA" id="ARBA00022475"/>
    </source>
</evidence>
<dbReference type="PROSITE" id="PS50928">
    <property type="entry name" value="ABC_TM1"/>
    <property type="match status" value="1"/>
</dbReference>
<dbReference type="EMBL" id="CP115300">
    <property type="protein sequence ID" value="WBO63065.1"/>
    <property type="molecule type" value="Genomic_DNA"/>
</dbReference>
<keyword evidence="2 7" id="KW-0813">Transport</keyword>
<feature type="domain" description="ABC transmembrane type-1" evidence="9">
    <location>
        <begin position="96"/>
        <end position="290"/>
    </location>
</feature>
<proteinExistence type="inferred from homology"/>
<gene>
    <name evidence="10" type="ORF">O1G22_09630</name>
</gene>
<dbReference type="RefSeq" id="WP_270080960.1">
    <property type="nucleotide sequence ID" value="NZ_CP115300.1"/>
</dbReference>
<dbReference type="PANTHER" id="PTHR43744:SF12">
    <property type="entry name" value="ABC TRANSPORTER PERMEASE PROTEIN MG189-RELATED"/>
    <property type="match status" value="1"/>
</dbReference>
<evidence type="ECO:0000256" key="2">
    <source>
        <dbReference type="ARBA" id="ARBA00022448"/>
    </source>
</evidence>
<keyword evidence="3" id="KW-1003">Cell membrane</keyword>
<evidence type="ECO:0000259" key="9">
    <source>
        <dbReference type="PROSITE" id="PS50928"/>
    </source>
</evidence>
<comment type="similarity">
    <text evidence="7">Belongs to the binding-protein-dependent transport system permease family.</text>
</comment>
<evidence type="ECO:0000313" key="10">
    <source>
        <dbReference type="EMBL" id="WBO63065.1"/>
    </source>
</evidence>
<evidence type="ECO:0000256" key="6">
    <source>
        <dbReference type="ARBA" id="ARBA00023136"/>
    </source>
</evidence>
<feature type="transmembrane region" description="Helical" evidence="7">
    <location>
        <begin position="100"/>
        <end position="119"/>
    </location>
</feature>
<accession>A0ABY7NXU1</accession>
<name>A0ABY7NXU1_9ACTN</name>
<dbReference type="Pfam" id="PF00528">
    <property type="entry name" value="BPD_transp_1"/>
    <property type="match status" value="1"/>
</dbReference>
<organism evidence="10 11">
    <name type="scientific">Streptomyces camelliae</name>
    <dbReference type="NCBI Taxonomy" id="3004093"/>
    <lineage>
        <taxon>Bacteria</taxon>
        <taxon>Bacillati</taxon>
        <taxon>Actinomycetota</taxon>
        <taxon>Actinomycetes</taxon>
        <taxon>Kitasatosporales</taxon>
        <taxon>Streptomycetaceae</taxon>
        <taxon>Streptomyces</taxon>
    </lineage>
</organism>
<dbReference type="Gene3D" id="1.10.3720.10">
    <property type="entry name" value="MetI-like"/>
    <property type="match status" value="1"/>
</dbReference>
<evidence type="ECO:0000256" key="4">
    <source>
        <dbReference type="ARBA" id="ARBA00022692"/>
    </source>
</evidence>
<keyword evidence="6 7" id="KW-0472">Membrane</keyword>
<dbReference type="Proteomes" id="UP001212326">
    <property type="component" value="Chromosome"/>
</dbReference>
<dbReference type="SUPFAM" id="SSF161098">
    <property type="entry name" value="MetI-like"/>
    <property type="match status" value="1"/>
</dbReference>
<keyword evidence="4 7" id="KW-0812">Transmembrane</keyword>
<evidence type="ECO:0000256" key="1">
    <source>
        <dbReference type="ARBA" id="ARBA00004651"/>
    </source>
</evidence>